<accession>A0A1Q9A426</accession>
<dbReference type="CDD" id="cd00429">
    <property type="entry name" value="RPE"/>
    <property type="match status" value="1"/>
</dbReference>
<dbReference type="Gene3D" id="3.20.20.70">
    <property type="entry name" value="Aldolase class I"/>
    <property type="match status" value="1"/>
</dbReference>
<dbReference type="GO" id="GO:0005975">
    <property type="term" value="P:carbohydrate metabolic process"/>
    <property type="evidence" value="ECO:0007669"/>
    <property type="project" value="InterPro"/>
</dbReference>
<dbReference type="AlphaFoldDB" id="A0A1Q9A426"/>
<dbReference type="STRING" id="887144.BJF91_19255"/>
<dbReference type="Proteomes" id="UP000185598">
    <property type="component" value="Unassembled WGS sequence"/>
</dbReference>
<organism evidence="3 4">
    <name type="scientific">Allorhizobium taibaishanense</name>
    <dbReference type="NCBI Taxonomy" id="887144"/>
    <lineage>
        <taxon>Bacteria</taxon>
        <taxon>Pseudomonadati</taxon>
        <taxon>Pseudomonadota</taxon>
        <taxon>Alphaproteobacteria</taxon>
        <taxon>Hyphomicrobiales</taxon>
        <taxon>Rhizobiaceae</taxon>
        <taxon>Rhizobium/Agrobacterium group</taxon>
        <taxon>Allorhizobium</taxon>
    </lineage>
</organism>
<sequence>MAGGHYRLYPTSRHLQGEPPVTDTAANNWLETLPKTRLMGEFSLWSADLANLEQEIKRVDPHVDIYHADVADGRFAPSFLFFPDQLARIRKLTAKPIHVHLMVEGDIVLSQIRQFAEAGADLISVHPENGPVVQEAIALIRELGLKAGIVLRLETPVETIRPLVANLDFVTLLGTAIGVKGQGLSPAACPRLVEAAAILKDQGRTDIVLAADGGIRENTVPLLREAGAQTVVLGSLAFNDKDLAGRMAWLHGL</sequence>
<evidence type="ECO:0000313" key="4">
    <source>
        <dbReference type="Proteomes" id="UP000185598"/>
    </source>
</evidence>
<keyword evidence="4" id="KW-1185">Reference proteome</keyword>
<name>A0A1Q9A426_9HYPH</name>
<dbReference type="InterPro" id="IPR013785">
    <property type="entry name" value="Aldolase_TIM"/>
</dbReference>
<evidence type="ECO:0000256" key="2">
    <source>
        <dbReference type="ARBA" id="ARBA00023235"/>
    </source>
</evidence>
<dbReference type="Pfam" id="PF00834">
    <property type="entry name" value="Ribul_P_3_epim"/>
    <property type="match status" value="1"/>
</dbReference>
<dbReference type="PANTHER" id="PTHR11749">
    <property type="entry name" value="RIBULOSE-5-PHOSPHATE-3-EPIMERASE"/>
    <property type="match status" value="1"/>
</dbReference>
<proteinExistence type="predicted"/>
<dbReference type="SUPFAM" id="SSF51366">
    <property type="entry name" value="Ribulose-phoshate binding barrel"/>
    <property type="match status" value="1"/>
</dbReference>
<keyword evidence="1" id="KW-0479">Metal-binding</keyword>
<protein>
    <submittedName>
        <fullName evidence="3">D-allulose-6-phosphate 3-epimerase</fullName>
    </submittedName>
</protein>
<dbReference type="GO" id="GO:0046872">
    <property type="term" value="F:metal ion binding"/>
    <property type="evidence" value="ECO:0007669"/>
    <property type="project" value="UniProtKB-KW"/>
</dbReference>
<evidence type="ECO:0000313" key="3">
    <source>
        <dbReference type="EMBL" id="OLP49217.1"/>
    </source>
</evidence>
<evidence type="ECO:0000256" key="1">
    <source>
        <dbReference type="ARBA" id="ARBA00022723"/>
    </source>
</evidence>
<dbReference type="EMBL" id="MKIN01000022">
    <property type="protein sequence ID" value="OLP49217.1"/>
    <property type="molecule type" value="Genomic_DNA"/>
</dbReference>
<gene>
    <name evidence="3" type="ORF">BJF91_19255</name>
</gene>
<keyword evidence="2" id="KW-0413">Isomerase</keyword>
<dbReference type="InterPro" id="IPR011060">
    <property type="entry name" value="RibuloseP-bd_barrel"/>
</dbReference>
<reference evidence="3 4" key="1">
    <citation type="submission" date="2016-09" db="EMBL/GenBank/DDBJ databases">
        <title>Rhizobium oryziradicis sp. nov., isolated from the root of rice.</title>
        <authorList>
            <person name="Zhao J."/>
            <person name="Zhang X."/>
        </authorList>
    </citation>
    <scope>NUCLEOTIDE SEQUENCE [LARGE SCALE GENOMIC DNA]</scope>
    <source>
        <strain evidence="3 4">14971</strain>
    </source>
</reference>
<comment type="caution">
    <text evidence="3">The sequence shown here is derived from an EMBL/GenBank/DDBJ whole genome shotgun (WGS) entry which is preliminary data.</text>
</comment>
<dbReference type="InterPro" id="IPR000056">
    <property type="entry name" value="Ribul_P_3_epim-like"/>
</dbReference>
<dbReference type="GO" id="GO:0016857">
    <property type="term" value="F:racemase and epimerase activity, acting on carbohydrates and derivatives"/>
    <property type="evidence" value="ECO:0007669"/>
    <property type="project" value="InterPro"/>
</dbReference>